<protein>
    <submittedName>
        <fullName evidence="1">Uncharacterized protein</fullName>
    </submittedName>
</protein>
<dbReference type="Proteomes" id="UP000219689">
    <property type="component" value="Unassembled WGS sequence"/>
</dbReference>
<dbReference type="EMBL" id="NXNI01000001">
    <property type="protein sequence ID" value="PCR89582.1"/>
    <property type="molecule type" value="Genomic_DNA"/>
</dbReference>
<dbReference type="SUPFAM" id="SSF48576">
    <property type="entry name" value="Terpenoid synthases"/>
    <property type="match status" value="1"/>
</dbReference>
<dbReference type="AlphaFoldDB" id="A0A2A5QRY0"/>
<dbReference type="InterPro" id="IPR008949">
    <property type="entry name" value="Isoprenoid_synthase_dom_sf"/>
</dbReference>
<comment type="caution">
    <text evidence="1">The sequence shown here is derived from an EMBL/GenBank/DDBJ whole genome shotgun (WGS) entry which is preliminary data.</text>
</comment>
<keyword evidence="2" id="KW-1185">Reference proteome</keyword>
<evidence type="ECO:0000313" key="1">
    <source>
        <dbReference type="EMBL" id="PCR89582.1"/>
    </source>
</evidence>
<dbReference type="Gene3D" id="1.10.600.10">
    <property type="entry name" value="Farnesyl Diphosphate Synthase"/>
    <property type="match status" value="1"/>
</dbReference>
<accession>A0A2A5QRY0</accession>
<evidence type="ECO:0000313" key="2">
    <source>
        <dbReference type="Proteomes" id="UP000219689"/>
    </source>
</evidence>
<organism evidence="1 2">
    <name type="scientific">Natrinema ejinorense</name>
    <dbReference type="NCBI Taxonomy" id="373386"/>
    <lineage>
        <taxon>Archaea</taxon>
        <taxon>Methanobacteriati</taxon>
        <taxon>Methanobacteriota</taxon>
        <taxon>Stenosarchaea group</taxon>
        <taxon>Halobacteria</taxon>
        <taxon>Halobacteriales</taxon>
        <taxon>Natrialbaceae</taxon>
        <taxon>Natrinema</taxon>
    </lineage>
</organism>
<name>A0A2A5QRY0_9EURY</name>
<sequence>MFPYCTLDTVSEELFEATRTRKTLFTMFITILDDIAEVNHDRTTFRQARKIPFPDETVTTDGVDSASVSMARNVWDELRREIHDAPRADEFTELFRYDTRQSINSIDYSRLLIEQPETATRSGAIHYGPHNMVVFPYIGIDLMASPTFERSDLAPLRELLWKIQRLARIGNWVSTWEREIREGDFSSGVVVWALRDGIVEPEDLRERPESAIEAIRHSEVETELMDRWISSYEELTDNELTAASVDLDELLEGMKMVMIYHLISEGYK</sequence>
<proteinExistence type="predicted"/>
<reference evidence="1 2" key="1">
    <citation type="submission" date="2017-09" db="EMBL/GenBank/DDBJ databases">
        <title>Genome sequences of Natrinema ejinorence JCM 13890T.</title>
        <authorList>
            <person name="Roh S.W."/>
            <person name="Kim Y.B."/>
            <person name="Kim J.Y."/>
        </authorList>
    </citation>
    <scope>NUCLEOTIDE SEQUENCE [LARGE SCALE GENOMIC DNA]</scope>
    <source>
        <strain evidence="1 2">JCM 13890</strain>
    </source>
</reference>
<gene>
    <name evidence="1" type="ORF">CP557_02960</name>
</gene>